<dbReference type="EMBL" id="JASOGJ010000214">
    <property type="protein sequence ID" value="MDK6696416.1"/>
    <property type="molecule type" value="Genomic_DNA"/>
</dbReference>
<dbReference type="AlphaFoldDB" id="A0ABD4ZFG9"/>
<reference evidence="1 2" key="1">
    <citation type="submission" date="2023-05" db="EMBL/GenBank/DDBJ databases">
        <title>Cataloging the Phylogenetic Diversity of Human Bladder Bacteria.</title>
        <authorList>
            <person name="Du J."/>
        </authorList>
    </citation>
    <scope>NUCLEOTIDE SEQUENCE [LARGE SCALE GENOMIC DNA]</scope>
    <source>
        <strain evidence="1 2">UMB9230</strain>
    </source>
</reference>
<dbReference type="Proteomes" id="UP001240561">
    <property type="component" value="Unassembled WGS sequence"/>
</dbReference>
<proteinExistence type="predicted"/>
<comment type="caution">
    <text evidence="1">The sequence shown here is derived from an EMBL/GenBank/DDBJ whole genome shotgun (WGS) entry which is preliminary data.</text>
</comment>
<feature type="non-terminal residue" evidence="1">
    <location>
        <position position="1"/>
    </location>
</feature>
<gene>
    <name evidence="1" type="ORF">QP177_07630</name>
</gene>
<accession>A0ABD4ZFG9</accession>
<name>A0ABD4ZFG9_GARVA</name>
<evidence type="ECO:0000313" key="2">
    <source>
        <dbReference type="Proteomes" id="UP001240561"/>
    </source>
</evidence>
<organism evidence="1 2">
    <name type="scientific">Gardnerella vaginalis</name>
    <dbReference type="NCBI Taxonomy" id="2702"/>
    <lineage>
        <taxon>Bacteria</taxon>
        <taxon>Bacillati</taxon>
        <taxon>Actinomycetota</taxon>
        <taxon>Actinomycetes</taxon>
        <taxon>Bifidobacteriales</taxon>
        <taxon>Bifidobacteriaceae</taxon>
        <taxon>Gardnerella</taxon>
    </lineage>
</organism>
<dbReference type="RefSeq" id="WP_285060999.1">
    <property type="nucleotide sequence ID" value="NZ_JASOGJ010000214.1"/>
</dbReference>
<protein>
    <submittedName>
        <fullName evidence="1">Uncharacterized protein</fullName>
    </submittedName>
</protein>
<evidence type="ECO:0000313" key="1">
    <source>
        <dbReference type="EMBL" id="MDK6696416.1"/>
    </source>
</evidence>
<sequence>LLMIGVVAHRDAYFSCDAKVVVVNGVSNLSLATSYFFEGDKGLVVFKGRMQQGEKIYNVSRKVLFNINSLQNISTL</sequence>
<feature type="non-terminal residue" evidence="1">
    <location>
        <position position="76"/>
    </location>
</feature>